<dbReference type="AlphaFoldDB" id="A0A6J7Q7W1"/>
<dbReference type="EMBL" id="CAFBPM010000002">
    <property type="protein sequence ID" value="CAB5011733.1"/>
    <property type="molecule type" value="Genomic_DNA"/>
</dbReference>
<gene>
    <name evidence="6" type="ORF">UFOPK3427_01626</name>
    <name evidence="7" type="ORF">UFOPK4112_00352</name>
</gene>
<dbReference type="Pfam" id="PF00171">
    <property type="entry name" value="Aldedh"/>
    <property type="match status" value="1"/>
</dbReference>
<dbReference type="CDD" id="cd07139">
    <property type="entry name" value="ALDH_AldA-Rv0768"/>
    <property type="match status" value="1"/>
</dbReference>
<name>A0A6J7Q7W1_9ZZZZ</name>
<evidence type="ECO:0000256" key="4">
    <source>
        <dbReference type="ARBA" id="ARBA00049194"/>
    </source>
</evidence>
<evidence type="ECO:0000259" key="5">
    <source>
        <dbReference type="Pfam" id="PF00171"/>
    </source>
</evidence>
<accession>A0A6J7Q7W1</accession>
<comment type="similarity">
    <text evidence="1">Belongs to the aldehyde dehydrogenase family.</text>
</comment>
<dbReference type="GO" id="GO:0004029">
    <property type="term" value="F:aldehyde dehydrogenase (NAD+) activity"/>
    <property type="evidence" value="ECO:0007669"/>
    <property type="project" value="UniProtKB-EC"/>
</dbReference>
<dbReference type="PROSITE" id="PS00070">
    <property type="entry name" value="ALDEHYDE_DEHYDR_CYS"/>
    <property type="match status" value="1"/>
</dbReference>
<protein>
    <recommendedName>
        <fullName evidence="3">aldehyde dehydrogenase (NAD(+))</fullName>
        <ecNumber evidence="3">1.2.1.3</ecNumber>
    </recommendedName>
</protein>
<dbReference type="EMBL" id="CAFBLT010000002">
    <property type="protein sequence ID" value="CAB4882379.1"/>
    <property type="molecule type" value="Genomic_DNA"/>
</dbReference>
<dbReference type="FunFam" id="3.40.605.10:FF:000007">
    <property type="entry name" value="NAD/NADP-dependent betaine aldehyde dehydrogenase"/>
    <property type="match status" value="1"/>
</dbReference>
<dbReference type="PANTHER" id="PTHR42804">
    <property type="entry name" value="ALDEHYDE DEHYDROGENASE"/>
    <property type="match status" value="1"/>
</dbReference>
<sequence length="488" mass="51632">MGVKSYDKLFIGGQWVAPEGTETIRVISPYTEEVIATVPDGTIGDINRAVAAARNAFDRGPWPRMAMSERAAVLAKIGERLGAELPELAEIITAEMGSPILFSQLAQVGAPMMVFNYFAELGGSYATDEVRTGVLSPQVLVTKEPVGVVGAIAPWNVPLFLAAAKLAPSLLAGCTVVFKPAPETPLDAFRLAEIVAECGLPEGVLSVVPAGREVSEHLVTHPDVDKISFTGSTAAGKKIAALCGEQLKRCTLELGGKSAAILLDDVDLGTTLPMLMPNALMNNGQACIAQTRILAPRARYDEVVDAICQQVADAWPVGDPMDMATAVGPLVAARQRDRVEGYIAKGKDEGAIAKIGGNPSTQPHGWFVEPTIFSNVDNKMTIAQEEIFGPVLVVIPYDGDDDAVSIANDSNYGLCGSVFSGDNDRGLGIARQIRTGTYMLNSATPIDFATPFGGYKESGVGREFGPEGLESFFETKSINLPADYTPSI</sequence>
<dbReference type="SUPFAM" id="SSF53720">
    <property type="entry name" value="ALDH-like"/>
    <property type="match status" value="1"/>
</dbReference>
<comment type="catalytic activity">
    <reaction evidence="4">
        <text>an aldehyde + NAD(+) + H2O = a carboxylate + NADH + 2 H(+)</text>
        <dbReference type="Rhea" id="RHEA:16185"/>
        <dbReference type="ChEBI" id="CHEBI:15377"/>
        <dbReference type="ChEBI" id="CHEBI:15378"/>
        <dbReference type="ChEBI" id="CHEBI:17478"/>
        <dbReference type="ChEBI" id="CHEBI:29067"/>
        <dbReference type="ChEBI" id="CHEBI:57540"/>
        <dbReference type="ChEBI" id="CHEBI:57945"/>
        <dbReference type="EC" id="1.2.1.3"/>
    </reaction>
</comment>
<evidence type="ECO:0000313" key="7">
    <source>
        <dbReference type="EMBL" id="CAB5011733.1"/>
    </source>
</evidence>
<dbReference type="Gene3D" id="3.40.309.10">
    <property type="entry name" value="Aldehyde Dehydrogenase, Chain A, domain 2"/>
    <property type="match status" value="1"/>
</dbReference>
<reference evidence="7" key="1">
    <citation type="submission" date="2020-05" db="EMBL/GenBank/DDBJ databases">
        <authorList>
            <person name="Chiriac C."/>
            <person name="Salcher M."/>
            <person name="Ghai R."/>
            <person name="Kavagutti S V."/>
        </authorList>
    </citation>
    <scope>NUCLEOTIDE SEQUENCE</scope>
</reference>
<evidence type="ECO:0000256" key="2">
    <source>
        <dbReference type="ARBA" id="ARBA00023002"/>
    </source>
</evidence>
<evidence type="ECO:0000256" key="1">
    <source>
        <dbReference type="ARBA" id="ARBA00009986"/>
    </source>
</evidence>
<dbReference type="EC" id="1.2.1.3" evidence="3"/>
<evidence type="ECO:0000256" key="3">
    <source>
        <dbReference type="ARBA" id="ARBA00024226"/>
    </source>
</evidence>
<dbReference type="InterPro" id="IPR016162">
    <property type="entry name" value="Ald_DH_N"/>
</dbReference>
<dbReference type="Gene3D" id="3.40.605.10">
    <property type="entry name" value="Aldehyde Dehydrogenase, Chain A, domain 1"/>
    <property type="match status" value="1"/>
</dbReference>
<dbReference type="InterPro" id="IPR016163">
    <property type="entry name" value="Ald_DH_C"/>
</dbReference>
<dbReference type="PANTHER" id="PTHR42804:SF1">
    <property type="entry name" value="ALDEHYDE DEHYDROGENASE-RELATED"/>
    <property type="match status" value="1"/>
</dbReference>
<organism evidence="7">
    <name type="scientific">freshwater metagenome</name>
    <dbReference type="NCBI Taxonomy" id="449393"/>
    <lineage>
        <taxon>unclassified sequences</taxon>
        <taxon>metagenomes</taxon>
        <taxon>ecological metagenomes</taxon>
    </lineage>
</organism>
<dbReference type="InterPro" id="IPR016161">
    <property type="entry name" value="Ald_DH/histidinol_DH"/>
</dbReference>
<dbReference type="InterPro" id="IPR029510">
    <property type="entry name" value="Ald_DH_CS_GLU"/>
</dbReference>
<dbReference type="PROSITE" id="PS00687">
    <property type="entry name" value="ALDEHYDE_DEHYDR_GLU"/>
    <property type="match status" value="1"/>
</dbReference>
<feature type="domain" description="Aldehyde dehydrogenase" evidence="5">
    <location>
        <begin position="15"/>
        <end position="478"/>
    </location>
</feature>
<dbReference type="InterPro" id="IPR015590">
    <property type="entry name" value="Aldehyde_DH_dom"/>
</dbReference>
<evidence type="ECO:0000313" key="6">
    <source>
        <dbReference type="EMBL" id="CAB4882379.1"/>
    </source>
</evidence>
<keyword evidence="2" id="KW-0560">Oxidoreductase</keyword>
<proteinExistence type="inferred from homology"/>
<dbReference type="InterPro" id="IPR016160">
    <property type="entry name" value="Ald_DH_CS_CYS"/>
</dbReference>